<evidence type="ECO:0000313" key="1">
    <source>
        <dbReference type="EMBL" id="AZQ53513.1"/>
    </source>
</evidence>
<evidence type="ECO:0000313" key="2">
    <source>
        <dbReference type="Proteomes" id="UP000277191"/>
    </source>
</evidence>
<organism evidence="1 2">
    <name type="scientific">Burkholderia cenocepacia</name>
    <dbReference type="NCBI Taxonomy" id="95486"/>
    <lineage>
        <taxon>Bacteria</taxon>
        <taxon>Pseudomonadati</taxon>
        <taxon>Pseudomonadota</taxon>
        <taxon>Betaproteobacteria</taxon>
        <taxon>Burkholderiales</taxon>
        <taxon>Burkholderiaceae</taxon>
        <taxon>Burkholderia</taxon>
        <taxon>Burkholderia cepacia complex</taxon>
    </lineage>
</organism>
<reference evidence="1 2" key="1">
    <citation type="submission" date="2018-12" db="EMBL/GenBank/DDBJ databases">
        <title>Cadmium resistance mechanism in endophytic bacteria Burkholderia cenocepacia YG-3.</title>
        <authorList>
            <person name="Zhang X."/>
            <person name="Wang X."/>
            <person name="Zhu Y."/>
        </authorList>
    </citation>
    <scope>NUCLEOTIDE SEQUENCE [LARGE SCALE GENOMIC DNA]</scope>
    <source>
        <strain evidence="1 2">YG-3</strain>
    </source>
</reference>
<dbReference type="Proteomes" id="UP000277191">
    <property type="component" value="Chromosome 2"/>
</dbReference>
<dbReference type="RefSeq" id="WP_126365551.1">
    <property type="nucleotide sequence ID" value="NZ_CP034546.1"/>
</dbReference>
<accession>A0A3S9ND31</accession>
<dbReference type="EMBL" id="CP034546">
    <property type="protein sequence ID" value="AZQ53513.1"/>
    <property type="molecule type" value="Genomic_DNA"/>
</dbReference>
<protein>
    <submittedName>
        <fullName evidence="1">Uncharacterized protein</fullName>
    </submittedName>
</protein>
<name>A0A3S9ND31_9BURK</name>
<dbReference type="AlphaFoldDB" id="A0A3S9ND31"/>
<gene>
    <name evidence="1" type="ORF">D5R55_21510</name>
</gene>
<proteinExistence type="predicted"/>
<sequence>MNIEALAARLAQTFGPQSLAGLALAELKRCRANGERAALILEKGTFAVVHDRLNPGDLPTTVRKPAFDCRDRVDGGSGRRLRYLAHSNGYVIVCWTEGTPFVVNERHWLVMRVCSHRHRMSPA</sequence>